<evidence type="ECO:0000256" key="1">
    <source>
        <dbReference type="ARBA" id="ARBA00004141"/>
    </source>
</evidence>
<feature type="transmembrane region" description="Helical" evidence="6">
    <location>
        <begin position="111"/>
        <end position="138"/>
    </location>
</feature>
<dbReference type="AlphaFoldDB" id="G8NNZ2"/>
<dbReference type="RefSeq" id="WP_014265973.1">
    <property type="nucleotide sequence ID" value="NC_016631.1"/>
</dbReference>
<dbReference type="InterPro" id="IPR050598">
    <property type="entry name" value="AminoAcid_Transporter"/>
</dbReference>
<gene>
    <name evidence="7" type="ordered locus">AciX8_2786</name>
</gene>
<keyword evidence="8" id="KW-1185">Reference proteome</keyword>
<evidence type="ECO:0000313" key="7">
    <source>
        <dbReference type="EMBL" id="AEU37096.1"/>
    </source>
</evidence>
<dbReference type="Gene3D" id="1.20.1740.10">
    <property type="entry name" value="Amino acid/polyamine transporter I"/>
    <property type="match status" value="1"/>
</dbReference>
<feature type="compositionally biased region" description="Polar residues" evidence="5">
    <location>
        <begin position="1"/>
        <end position="14"/>
    </location>
</feature>
<evidence type="ECO:0000256" key="5">
    <source>
        <dbReference type="SAM" id="MobiDB-lite"/>
    </source>
</evidence>
<feature type="transmembrane region" description="Helical" evidence="6">
    <location>
        <begin position="196"/>
        <end position="215"/>
    </location>
</feature>
<dbReference type="STRING" id="682795.AciX8_2786"/>
<evidence type="ECO:0000256" key="2">
    <source>
        <dbReference type="ARBA" id="ARBA00022692"/>
    </source>
</evidence>
<keyword evidence="2 6" id="KW-0812">Transmembrane</keyword>
<sequence>MTTKNRQQQTQPSRDTLGKMETAAPKLERTLTLSGAVRLNLLDMIGVGPFITLPLLLGAMGGPQAMLGWILGALLAVCDGLVWAELGAAMPEAGGTYHYLGEMFRGRLGRLLSFLFLFQLCFSAPLSVASGCIGLSQYATYLVPRLAVSPVIHTLRLAGYSAVFSVGPTTFVAIAAVVLAVILLYRNLAKVRVLSIVLLSAVLVTIAWAVVVGLMHGHIAQVFAFPPHAFVPNRAFFGGLGSAMLIATYDYWGYYNVTFLGGEARDPGRTIPRAVLLSIGIVAMLYLALNASVLSVIGAPQLLAAQNLEARRALLSQFMQVAYAPSLGAHDATLLGKLAALLVMVTAFASVFSLLLGYSRIPYAAARDGNFLAAFGRLHPTRRFPHVSLLVLGAIACVCCFFSLADVIAALVVLRILLQFVLQHIGVMLLRLRRPEMPRPFRLWLYPLPPLFALAGFGYIVVSRPNFHREVLLAVVVAIAGCLVFAVRSAMGPSGSEVRM</sequence>
<accession>G8NNZ2</accession>
<feature type="region of interest" description="Disordered" evidence="5">
    <location>
        <begin position="1"/>
        <end position="21"/>
    </location>
</feature>
<proteinExistence type="predicted"/>
<dbReference type="PIRSF" id="PIRSF006060">
    <property type="entry name" value="AA_transporter"/>
    <property type="match status" value="1"/>
</dbReference>
<evidence type="ECO:0000256" key="3">
    <source>
        <dbReference type="ARBA" id="ARBA00022989"/>
    </source>
</evidence>
<dbReference type="EMBL" id="CP003130">
    <property type="protein sequence ID" value="AEU37096.1"/>
    <property type="molecule type" value="Genomic_DNA"/>
</dbReference>
<dbReference type="PANTHER" id="PTHR11785:SF512">
    <property type="entry name" value="SOBREMESA, ISOFORM B"/>
    <property type="match status" value="1"/>
</dbReference>
<feature type="transmembrane region" description="Helical" evidence="6">
    <location>
        <begin position="387"/>
        <end position="405"/>
    </location>
</feature>
<dbReference type="GO" id="GO:0016020">
    <property type="term" value="C:membrane"/>
    <property type="evidence" value="ECO:0007669"/>
    <property type="project" value="UniProtKB-SubCell"/>
</dbReference>
<dbReference type="GO" id="GO:0015179">
    <property type="term" value="F:L-amino acid transmembrane transporter activity"/>
    <property type="evidence" value="ECO:0007669"/>
    <property type="project" value="TreeGrafter"/>
</dbReference>
<dbReference type="PANTHER" id="PTHR11785">
    <property type="entry name" value="AMINO ACID TRANSPORTER"/>
    <property type="match status" value="1"/>
</dbReference>
<dbReference type="Proteomes" id="UP000007113">
    <property type="component" value="Chromosome"/>
</dbReference>
<dbReference type="HOGENOM" id="CLU_007946_3_4_0"/>
<dbReference type="Pfam" id="PF13520">
    <property type="entry name" value="AA_permease_2"/>
    <property type="match status" value="1"/>
</dbReference>
<feature type="transmembrane region" description="Helical" evidence="6">
    <location>
        <begin position="471"/>
        <end position="491"/>
    </location>
</feature>
<feature type="transmembrane region" description="Helical" evidence="6">
    <location>
        <begin position="275"/>
        <end position="297"/>
    </location>
</feature>
<dbReference type="KEGG" id="gma:AciX8_2786"/>
<feature type="transmembrane region" description="Helical" evidence="6">
    <location>
        <begin position="158"/>
        <end position="184"/>
    </location>
</feature>
<evidence type="ECO:0000256" key="6">
    <source>
        <dbReference type="SAM" id="Phobius"/>
    </source>
</evidence>
<comment type="subcellular location">
    <subcellularLocation>
        <location evidence="1">Membrane</location>
        <topology evidence="1">Multi-pass membrane protein</topology>
    </subcellularLocation>
</comment>
<name>G8NNZ2_GRAMM</name>
<protein>
    <submittedName>
        <fullName evidence="7">Amino acid permease-associated region</fullName>
    </submittedName>
</protein>
<feature type="transmembrane region" description="Helical" evidence="6">
    <location>
        <begin position="338"/>
        <end position="358"/>
    </location>
</feature>
<evidence type="ECO:0000256" key="4">
    <source>
        <dbReference type="ARBA" id="ARBA00023136"/>
    </source>
</evidence>
<feature type="transmembrane region" description="Helical" evidence="6">
    <location>
        <begin position="39"/>
        <end position="60"/>
    </location>
</feature>
<feature type="transmembrane region" description="Helical" evidence="6">
    <location>
        <begin position="66"/>
        <end position="90"/>
    </location>
</feature>
<keyword evidence="3 6" id="KW-1133">Transmembrane helix</keyword>
<evidence type="ECO:0000313" key="8">
    <source>
        <dbReference type="Proteomes" id="UP000007113"/>
    </source>
</evidence>
<dbReference type="eggNOG" id="COG0531">
    <property type="taxonomic scope" value="Bacteria"/>
</dbReference>
<feature type="transmembrane region" description="Helical" evidence="6">
    <location>
        <begin position="235"/>
        <end position="254"/>
    </location>
</feature>
<reference evidence="7 8" key="1">
    <citation type="submission" date="2011-11" db="EMBL/GenBank/DDBJ databases">
        <title>Complete sequence of Granulicella mallensis MP5ACTX8.</title>
        <authorList>
            <consortium name="US DOE Joint Genome Institute"/>
            <person name="Lucas S."/>
            <person name="Copeland A."/>
            <person name="Lapidus A."/>
            <person name="Cheng J.-F."/>
            <person name="Goodwin L."/>
            <person name="Pitluck S."/>
            <person name="Peters L."/>
            <person name="Lu M."/>
            <person name="Detter J.C."/>
            <person name="Han C."/>
            <person name="Tapia R."/>
            <person name="Land M."/>
            <person name="Hauser L."/>
            <person name="Kyrpides N."/>
            <person name="Ivanova N."/>
            <person name="Mikhailova N."/>
            <person name="Pagani I."/>
            <person name="Rawat S."/>
            <person name="Mannisto M."/>
            <person name="Haggblom M."/>
            <person name="Woyke T."/>
        </authorList>
    </citation>
    <scope>NUCLEOTIDE SEQUENCE [LARGE SCALE GENOMIC DNA]</scope>
    <source>
        <strain evidence="8">ATCC BAA-1857 / DSM 23137 / MP5ACTX8</strain>
    </source>
</reference>
<dbReference type="InterPro" id="IPR002293">
    <property type="entry name" value="AA/rel_permease1"/>
</dbReference>
<feature type="transmembrane region" description="Helical" evidence="6">
    <location>
        <begin position="444"/>
        <end position="465"/>
    </location>
</feature>
<keyword evidence="4 6" id="KW-0472">Membrane</keyword>
<organism evidence="7 8">
    <name type="scientific">Granulicella mallensis (strain ATCC BAA-1857 / DSM 23137 / MP5ACTX8)</name>
    <dbReference type="NCBI Taxonomy" id="682795"/>
    <lineage>
        <taxon>Bacteria</taxon>
        <taxon>Pseudomonadati</taxon>
        <taxon>Acidobacteriota</taxon>
        <taxon>Terriglobia</taxon>
        <taxon>Terriglobales</taxon>
        <taxon>Acidobacteriaceae</taxon>
        <taxon>Granulicella</taxon>
    </lineage>
</organism>